<keyword evidence="2" id="KW-1185">Reference proteome</keyword>
<accession>A0A9X3N5I4</accession>
<dbReference type="InterPro" id="IPR052732">
    <property type="entry name" value="Cell-binding_unc_protein"/>
</dbReference>
<dbReference type="InterPro" id="IPR011009">
    <property type="entry name" value="Kinase-like_dom_sf"/>
</dbReference>
<organism evidence="1 2">
    <name type="scientific">Solirubrobacter ginsenosidimutans</name>
    <dbReference type="NCBI Taxonomy" id="490573"/>
    <lineage>
        <taxon>Bacteria</taxon>
        <taxon>Bacillati</taxon>
        <taxon>Actinomycetota</taxon>
        <taxon>Thermoleophilia</taxon>
        <taxon>Solirubrobacterales</taxon>
        <taxon>Solirubrobacteraceae</taxon>
        <taxon>Solirubrobacter</taxon>
    </lineage>
</organism>
<dbReference type="Gene3D" id="3.40.50.300">
    <property type="entry name" value="P-loop containing nucleotide triphosphate hydrolases"/>
    <property type="match status" value="1"/>
</dbReference>
<dbReference type="RefSeq" id="WP_270046686.1">
    <property type="nucleotide sequence ID" value="NZ_JAPDOD010000111.1"/>
</dbReference>
<name>A0A9X3N5I4_9ACTN</name>
<sequence>MRVIPALEHRAAPRTVEPTVGLPDALLDPAAFRQPPASVELRETQISWVFLTETTAYKIKKPVRLPFVDYSTLERRRTCCHAELELNRRFSPGHYREVVALVPRGHDGLAVASERDPRAVEYAVVMDRYDDSATLNAQLAAGRATEADLIAVGATVAGFHAASGVEVDADSSALVAVLDETLTTLRRVGCPMGRLAELARFCGAALAGFGPELTQRAKAGRVRDGHGDLRAEHILLGTDVQAIDGVEFDRALRVADVGYDLAFLIMDVARHDDDLARALLRGYRSAAGDPGSEGLVAFMCAVRALVRAKVDFLRAAQLEGAAADDRSARAHELLEVAERFAWRARLPRVVCVTGLAASGKSTLAEALAAAAGRSVLSSDRIRKLRAGLDPYERAAPSAYGDGESQAVYAELGQRAATAVQRDGGVVVDATFRRASDADAFAAASHVAAAAAWVVCEAPPQVLLERAKARERHGSVSDAGPTIVALELATYRGAFQAPASPVARLDTTRTTGALLADLACALDTRLQASAEAVVVHDRVRRTEA</sequence>
<protein>
    <submittedName>
        <fullName evidence="1">AAA family ATPase</fullName>
    </submittedName>
</protein>
<dbReference type="SUPFAM" id="SSF56112">
    <property type="entry name" value="Protein kinase-like (PK-like)"/>
    <property type="match status" value="1"/>
</dbReference>
<dbReference type="SUPFAM" id="SSF52540">
    <property type="entry name" value="P-loop containing nucleoside triphosphate hydrolases"/>
    <property type="match status" value="1"/>
</dbReference>
<evidence type="ECO:0000313" key="2">
    <source>
        <dbReference type="Proteomes" id="UP001149140"/>
    </source>
</evidence>
<dbReference type="Pfam" id="PF13671">
    <property type="entry name" value="AAA_33"/>
    <property type="match status" value="1"/>
</dbReference>
<dbReference type="AlphaFoldDB" id="A0A9X3N5I4"/>
<comment type="caution">
    <text evidence="1">The sequence shown here is derived from an EMBL/GenBank/DDBJ whole genome shotgun (WGS) entry which is preliminary data.</text>
</comment>
<reference evidence="1" key="1">
    <citation type="submission" date="2022-10" db="EMBL/GenBank/DDBJ databases">
        <title>The WGS of Solirubrobacter ginsenosidimutans DSM 21036.</title>
        <authorList>
            <person name="Jiang Z."/>
        </authorList>
    </citation>
    <scope>NUCLEOTIDE SEQUENCE</scope>
    <source>
        <strain evidence="1">DSM 21036</strain>
    </source>
</reference>
<dbReference type="InterPro" id="IPR027417">
    <property type="entry name" value="P-loop_NTPase"/>
</dbReference>
<evidence type="ECO:0000313" key="1">
    <source>
        <dbReference type="EMBL" id="MDA0167390.1"/>
    </source>
</evidence>
<proteinExistence type="predicted"/>
<dbReference type="Proteomes" id="UP001149140">
    <property type="component" value="Unassembled WGS sequence"/>
</dbReference>
<gene>
    <name evidence="1" type="ORF">OM076_44435</name>
</gene>
<dbReference type="PANTHER" id="PTHR43883:SF1">
    <property type="entry name" value="GLUCONOKINASE"/>
    <property type="match status" value="1"/>
</dbReference>
<dbReference type="PANTHER" id="PTHR43883">
    <property type="entry name" value="SLR0207 PROTEIN"/>
    <property type="match status" value="1"/>
</dbReference>
<dbReference type="EMBL" id="JAPDOD010000111">
    <property type="protein sequence ID" value="MDA0167390.1"/>
    <property type="molecule type" value="Genomic_DNA"/>
</dbReference>